<evidence type="ECO:0000256" key="6">
    <source>
        <dbReference type="SAM" id="Phobius"/>
    </source>
</evidence>
<organism evidence="8 9">
    <name type="scientific">Trichlorobacter lovleyi (strain ATCC BAA-1151 / DSM 17278 / SZ)</name>
    <name type="common">Geobacter lovleyi</name>
    <dbReference type="NCBI Taxonomy" id="398767"/>
    <lineage>
        <taxon>Bacteria</taxon>
        <taxon>Pseudomonadati</taxon>
        <taxon>Thermodesulfobacteriota</taxon>
        <taxon>Desulfuromonadia</taxon>
        <taxon>Geobacterales</taxon>
        <taxon>Geobacteraceae</taxon>
        <taxon>Trichlorobacter</taxon>
    </lineage>
</organism>
<dbReference type="EMBL" id="CP001089">
    <property type="protein sequence ID" value="ACD96580.1"/>
    <property type="molecule type" value="Genomic_DNA"/>
</dbReference>
<keyword evidence="6" id="KW-0472">Membrane</keyword>
<dbReference type="AlphaFoldDB" id="B3E807"/>
<keyword evidence="4" id="KW-0288">FMN</keyword>
<dbReference type="OrthoDB" id="9806398at2"/>
<name>B3E807_TRIL1</name>
<feature type="transmembrane region" description="Helical" evidence="6">
    <location>
        <begin position="243"/>
        <end position="265"/>
    </location>
</feature>
<dbReference type="eggNOG" id="COG4659">
    <property type="taxonomic scope" value="Bacteria"/>
</dbReference>
<keyword evidence="9" id="KW-1185">Reference proteome</keyword>
<dbReference type="KEGG" id="glo:Glov_2869"/>
<dbReference type="RefSeq" id="WP_012470906.1">
    <property type="nucleotide sequence ID" value="NC_010814.1"/>
</dbReference>
<feature type="transmembrane region" description="Helical" evidence="6">
    <location>
        <begin position="333"/>
        <end position="355"/>
    </location>
</feature>
<dbReference type="eggNOG" id="COG0348">
    <property type="taxonomic scope" value="Bacteria"/>
</dbReference>
<dbReference type="GO" id="GO:0005886">
    <property type="term" value="C:plasma membrane"/>
    <property type="evidence" value="ECO:0007669"/>
    <property type="project" value="InterPro"/>
</dbReference>
<feature type="transmembrane region" description="Helical" evidence="6">
    <location>
        <begin position="294"/>
        <end position="313"/>
    </location>
</feature>
<evidence type="ECO:0000256" key="1">
    <source>
        <dbReference type="ARBA" id="ARBA00022448"/>
    </source>
</evidence>
<dbReference type="Proteomes" id="UP000002420">
    <property type="component" value="Chromosome"/>
</dbReference>
<dbReference type="SMART" id="SM00900">
    <property type="entry name" value="FMN_bind"/>
    <property type="match status" value="1"/>
</dbReference>
<keyword evidence="6" id="KW-1133">Transmembrane helix</keyword>
<dbReference type="InterPro" id="IPR007329">
    <property type="entry name" value="FMN-bd"/>
</dbReference>
<keyword evidence="2" id="KW-0597">Phosphoprotein</keyword>
<accession>B3E807</accession>
<dbReference type="Pfam" id="PF04205">
    <property type="entry name" value="FMN_bind"/>
    <property type="match status" value="1"/>
</dbReference>
<dbReference type="GO" id="GO:0009055">
    <property type="term" value="F:electron transfer activity"/>
    <property type="evidence" value="ECO:0007669"/>
    <property type="project" value="InterPro"/>
</dbReference>
<keyword evidence="5" id="KW-0249">Electron transport</keyword>
<evidence type="ECO:0000256" key="3">
    <source>
        <dbReference type="ARBA" id="ARBA00022630"/>
    </source>
</evidence>
<keyword evidence="1" id="KW-0813">Transport</keyword>
<evidence type="ECO:0000256" key="2">
    <source>
        <dbReference type="ARBA" id="ARBA00022553"/>
    </source>
</evidence>
<dbReference type="STRING" id="398767.Glov_2869"/>
<feature type="transmembrane region" description="Helical" evidence="6">
    <location>
        <begin position="207"/>
        <end position="231"/>
    </location>
</feature>
<dbReference type="HOGENOM" id="CLU_034450_1_0_7"/>
<dbReference type="GO" id="GO:0010181">
    <property type="term" value="F:FMN binding"/>
    <property type="evidence" value="ECO:0007669"/>
    <property type="project" value="InterPro"/>
</dbReference>
<gene>
    <name evidence="8" type="ordered locus">Glov_2869</name>
</gene>
<sequence length="382" mass="43699">MEKLNRLVTIVAIVVALMSYVFYFFDPASKIDESFIKKFEEISSYRKINTDPIVYEVVLGNGEPGYVVFSSEYGYQSEIILAILINKTGQIVNVKTYSERETRGFYQRLYNNGFFEKNFHGLAINNGFSIHTNVDAVSGATISSGAVSKAIHEGSAFVGKKYLDIDVVNPYGSIRFGILEIAIITMFIFVLIAYLTKNKHLRTLTLVYSFTLMGIKFMAFISYSTFISFITFNFPSVFENLRWYLLFFGSVALVMSTGKNLYCAYICPFGAMQQMVFQFAKLPSFKVSENIQKYIKVLPVFIAWFAFVVTMLSKDISAVNYEPFALIFGRTGLGIQWILLPITVFMSFVIMRYYCRYGCPVGLIWNILLKVRWKVKSLVWTK</sequence>
<reference evidence="8 9" key="1">
    <citation type="submission" date="2008-05" db="EMBL/GenBank/DDBJ databases">
        <title>Complete sequence of chromosome of Geobacter lovleyi SZ.</title>
        <authorList>
            <consortium name="US DOE Joint Genome Institute"/>
            <person name="Lucas S."/>
            <person name="Copeland A."/>
            <person name="Lapidus A."/>
            <person name="Glavina del Rio T."/>
            <person name="Dalin E."/>
            <person name="Tice H."/>
            <person name="Bruce D."/>
            <person name="Goodwin L."/>
            <person name="Pitluck S."/>
            <person name="Chertkov O."/>
            <person name="Meincke L."/>
            <person name="Brettin T."/>
            <person name="Detter J.C."/>
            <person name="Han C."/>
            <person name="Tapia R."/>
            <person name="Kuske C.R."/>
            <person name="Schmutz J."/>
            <person name="Larimer F."/>
            <person name="Land M."/>
            <person name="Hauser L."/>
            <person name="Kyrpides N."/>
            <person name="Mikhailova N."/>
            <person name="Sung Y."/>
            <person name="Fletcher K.E."/>
            <person name="Ritalahti K.M."/>
            <person name="Loeffler F.E."/>
            <person name="Richardson P."/>
        </authorList>
    </citation>
    <scope>NUCLEOTIDE SEQUENCE [LARGE SCALE GENOMIC DNA]</scope>
    <source>
        <strain evidence="9">ATCC BAA-1151 / DSM 17278 / SZ</strain>
    </source>
</reference>
<feature type="transmembrane region" description="Helical" evidence="6">
    <location>
        <begin position="174"/>
        <end position="195"/>
    </location>
</feature>
<dbReference type="InterPro" id="IPR010209">
    <property type="entry name" value="Ion_transpt_RnfG/RsxG"/>
</dbReference>
<proteinExistence type="predicted"/>
<protein>
    <submittedName>
        <fullName evidence="8">FMN-binding domain protein</fullName>
    </submittedName>
</protein>
<dbReference type="PANTHER" id="PTHR36118:SF1">
    <property type="entry name" value="ION-TRANSLOCATING OXIDOREDUCTASE COMPLEX SUBUNIT G"/>
    <property type="match status" value="1"/>
</dbReference>
<dbReference type="Pfam" id="PF12801">
    <property type="entry name" value="Fer4_5"/>
    <property type="match status" value="2"/>
</dbReference>
<evidence type="ECO:0000259" key="7">
    <source>
        <dbReference type="SMART" id="SM00900"/>
    </source>
</evidence>
<dbReference type="InterPro" id="IPR017896">
    <property type="entry name" value="4Fe4S_Fe-S-bd"/>
</dbReference>
<feature type="domain" description="FMN-binding" evidence="7">
    <location>
        <begin position="74"/>
        <end position="158"/>
    </location>
</feature>
<feature type="transmembrane region" description="Helical" evidence="6">
    <location>
        <begin position="7"/>
        <end position="25"/>
    </location>
</feature>
<evidence type="ECO:0000313" key="8">
    <source>
        <dbReference type="EMBL" id="ACD96580.1"/>
    </source>
</evidence>
<keyword evidence="3" id="KW-0285">Flavoprotein</keyword>
<keyword evidence="6" id="KW-0812">Transmembrane</keyword>
<evidence type="ECO:0000313" key="9">
    <source>
        <dbReference type="Proteomes" id="UP000002420"/>
    </source>
</evidence>
<dbReference type="PANTHER" id="PTHR36118">
    <property type="entry name" value="ION-TRANSLOCATING OXIDOREDUCTASE COMPLEX SUBUNIT G"/>
    <property type="match status" value="1"/>
</dbReference>
<evidence type="ECO:0000256" key="5">
    <source>
        <dbReference type="ARBA" id="ARBA00022982"/>
    </source>
</evidence>
<dbReference type="GO" id="GO:0022900">
    <property type="term" value="P:electron transport chain"/>
    <property type="evidence" value="ECO:0007669"/>
    <property type="project" value="InterPro"/>
</dbReference>
<evidence type="ECO:0000256" key="4">
    <source>
        <dbReference type="ARBA" id="ARBA00022643"/>
    </source>
</evidence>